<dbReference type="AlphaFoldDB" id="A0A662D6N8"/>
<evidence type="ECO:0000313" key="2">
    <source>
        <dbReference type="Proteomes" id="UP000277457"/>
    </source>
</evidence>
<evidence type="ECO:0000313" key="1">
    <source>
        <dbReference type="EMBL" id="RLE08954.1"/>
    </source>
</evidence>
<proteinExistence type="predicted"/>
<reference evidence="1 2" key="1">
    <citation type="submission" date="2018-06" db="EMBL/GenBank/DDBJ databases">
        <title>Extensive metabolic versatility and redundancy in microbially diverse, dynamic hydrothermal sediments.</title>
        <authorList>
            <person name="Dombrowski N."/>
            <person name="Teske A."/>
            <person name="Baker B.J."/>
        </authorList>
    </citation>
    <scope>NUCLEOTIDE SEQUENCE [LARGE SCALE GENOMIC DNA]</scope>
    <source>
        <strain evidence="1">B7_G13</strain>
    </source>
</reference>
<organism evidence="1 2">
    <name type="scientific">Aerophobetes bacterium</name>
    <dbReference type="NCBI Taxonomy" id="2030807"/>
    <lineage>
        <taxon>Bacteria</taxon>
        <taxon>Candidatus Aerophobota</taxon>
    </lineage>
</organism>
<comment type="caution">
    <text evidence="1">The sequence shown here is derived from an EMBL/GenBank/DDBJ whole genome shotgun (WGS) entry which is preliminary data.</text>
</comment>
<sequence length="158" mass="18801">MDAMNEGEKEFMEWLNQHNIPFWYIKQDVSTFSKAIKALGTKRPDFMLLIPNMGSILVDVKEKHILDQYRTFPLDKKETLKYSRLERNSNLKVWYAISHKNFGFKTWYWIPISKVIEIGKEKEYKSPLDKNPYYAIPVEEFIQIPSDKSIDTLFTLKV</sequence>
<name>A0A662D6N8_UNCAE</name>
<gene>
    <name evidence="1" type="ORF">DRZ78_00060</name>
</gene>
<dbReference type="EMBL" id="QMPY01000001">
    <property type="protein sequence ID" value="RLE08954.1"/>
    <property type="molecule type" value="Genomic_DNA"/>
</dbReference>
<accession>A0A662D6N8</accession>
<protein>
    <submittedName>
        <fullName evidence="1">Uncharacterized protein</fullName>
    </submittedName>
</protein>
<dbReference type="Proteomes" id="UP000277457">
    <property type="component" value="Unassembled WGS sequence"/>
</dbReference>